<dbReference type="Proteomes" id="UP000262056">
    <property type="component" value="Unassembled WGS sequence"/>
</dbReference>
<dbReference type="EMBL" id="DQFB01000003">
    <property type="protein sequence ID" value="HCQ40521.1"/>
    <property type="molecule type" value="Genomic_DNA"/>
</dbReference>
<protein>
    <recommendedName>
        <fullName evidence="1">PD-(D/E)XK endonuclease-like domain-containing protein</fullName>
    </recommendedName>
</protein>
<proteinExistence type="predicted"/>
<dbReference type="Pfam" id="PF12705">
    <property type="entry name" value="PDDEXK_1"/>
    <property type="match status" value="1"/>
</dbReference>
<reference evidence="2 3" key="1">
    <citation type="journal article" date="2018" name="Nat. Biotechnol.">
        <title>A standardized bacterial taxonomy based on genome phylogeny substantially revises the tree of life.</title>
        <authorList>
            <person name="Parks D.H."/>
            <person name="Chuvochina M."/>
            <person name="Waite D.W."/>
            <person name="Rinke C."/>
            <person name="Skarshewski A."/>
            <person name="Chaumeil P.A."/>
            <person name="Hugenholtz P."/>
        </authorList>
    </citation>
    <scope>NUCLEOTIDE SEQUENCE [LARGE SCALE GENOMIC DNA]</scope>
    <source>
        <strain evidence="2">UBA12021</strain>
    </source>
</reference>
<organism evidence="2 3">
    <name type="scientific">candidate division WWE3 bacterium</name>
    <dbReference type="NCBI Taxonomy" id="2053526"/>
    <lineage>
        <taxon>Bacteria</taxon>
        <taxon>Katanobacteria</taxon>
    </lineage>
</organism>
<comment type="caution">
    <text evidence="2">The sequence shown here is derived from an EMBL/GenBank/DDBJ whole genome shotgun (WGS) entry which is preliminary data.</text>
</comment>
<dbReference type="Gene3D" id="3.90.320.10">
    <property type="match status" value="1"/>
</dbReference>
<gene>
    <name evidence="2" type="ORF">DIU24_02295</name>
</gene>
<evidence type="ECO:0000313" key="2">
    <source>
        <dbReference type="EMBL" id="HCQ40521.1"/>
    </source>
</evidence>
<evidence type="ECO:0000259" key="1">
    <source>
        <dbReference type="Pfam" id="PF12705"/>
    </source>
</evidence>
<accession>A0A656PPD7</accession>
<feature type="domain" description="PD-(D/E)XK endonuclease-like" evidence="1">
    <location>
        <begin position="231"/>
        <end position="345"/>
    </location>
</feature>
<dbReference type="InterPro" id="IPR038726">
    <property type="entry name" value="PDDEXK_AddAB-type"/>
</dbReference>
<evidence type="ECO:0000313" key="3">
    <source>
        <dbReference type="Proteomes" id="UP000262056"/>
    </source>
</evidence>
<dbReference type="InterPro" id="IPR011604">
    <property type="entry name" value="PDDEXK-like_dom_sf"/>
</dbReference>
<dbReference type="AlphaFoldDB" id="A0A656PPD7"/>
<name>A0A656PPD7_UNCKA</name>
<sequence>MKNPAAFLGLHHCIGNLHRVPSVPKSEKFALKCYIISQLPTPINKWRKSALSQPKRKGGEMAGKWSLRLSKSSGGSYLDCPRSYWFPHILGLPGKTDCPRLMGHTVHQFVAKMHKSNRNPLYYQNIDNARRAWFWTWKRALEENADTLIVRSNEKSSDYGRDGWFCINNYWKQNIDKPAPLYVEKRYEVPLFPRVMFVGIVDQIRMMPTESIAKIRPELIVNGRLKEGYDPVAIIDLKTGKESYDPRRFDPNISDLALAAHQFELHEDLQVTAYYWLYYQVYKKLPVAFYWYHLRDGKAFMTYRNKNDFGTFLEIMGYIVNGIKDESYPPHFGRHCKRCDFFKECGALNPDRPLMTTEPTDGIESGGEVKVWPRILPVKPRQLKLNFPKR</sequence>